<dbReference type="Proteomes" id="UP000276133">
    <property type="component" value="Unassembled WGS sequence"/>
</dbReference>
<dbReference type="EMBL" id="REGN01005064">
    <property type="protein sequence ID" value="RNA14989.1"/>
    <property type="molecule type" value="Genomic_DNA"/>
</dbReference>
<evidence type="ECO:0000313" key="2">
    <source>
        <dbReference type="Proteomes" id="UP000276133"/>
    </source>
</evidence>
<accession>A0A3M7QUU7</accession>
<organism evidence="1 2">
    <name type="scientific">Brachionus plicatilis</name>
    <name type="common">Marine rotifer</name>
    <name type="synonym">Brachionus muelleri</name>
    <dbReference type="NCBI Taxonomy" id="10195"/>
    <lineage>
        <taxon>Eukaryota</taxon>
        <taxon>Metazoa</taxon>
        <taxon>Spiralia</taxon>
        <taxon>Gnathifera</taxon>
        <taxon>Rotifera</taxon>
        <taxon>Eurotatoria</taxon>
        <taxon>Monogononta</taxon>
        <taxon>Pseudotrocha</taxon>
        <taxon>Ploima</taxon>
        <taxon>Brachionidae</taxon>
        <taxon>Brachionus</taxon>
    </lineage>
</organism>
<reference evidence="1 2" key="1">
    <citation type="journal article" date="2018" name="Sci. Rep.">
        <title>Genomic signatures of local adaptation to the degree of environmental predictability in rotifers.</title>
        <authorList>
            <person name="Franch-Gras L."/>
            <person name="Hahn C."/>
            <person name="Garcia-Roger E.M."/>
            <person name="Carmona M.J."/>
            <person name="Serra M."/>
            <person name="Gomez A."/>
        </authorList>
    </citation>
    <scope>NUCLEOTIDE SEQUENCE [LARGE SCALE GENOMIC DNA]</scope>
    <source>
        <strain evidence="1">HYR1</strain>
    </source>
</reference>
<sequence>MQHQPLRWTTLSYCSHQCSSGNFCCSFAIKTPSYDPSGIEIHDDRQSHRPPILCLYNEEPHRQDEGFVLMPKSASTLALGTLPELPERSIPSLASAALHASC</sequence>
<evidence type="ECO:0000313" key="1">
    <source>
        <dbReference type="EMBL" id="RNA14989.1"/>
    </source>
</evidence>
<name>A0A3M7QUU7_BRAPC</name>
<protein>
    <submittedName>
        <fullName evidence="1">Uncharacterized protein</fullName>
    </submittedName>
</protein>
<gene>
    <name evidence="1" type="ORF">BpHYR1_025659</name>
</gene>
<proteinExistence type="predicted"/>
<comment type="caution">
    <text evidence="1">The sequence shown here is derived from an EMBL/GenBank/DDBJ whole genome shotgun (WGS) entry which is preliminary data.</text>
</comment>
<keyword evidence="2" id="KW-1185">Reference proteome</keyword>
<dbReference type="AlphaFoldDB" id="A0A3M7QUU7"/>